<feature type="chain" id="PRO_5017619454" evidence="1">
    <location>
        <begin position="30"/>
        <end position="283"/>
    </location>
</feature>
<reference evidence="2 3" key="1">
    <citation type="submission" date="2018-09" db="EMBL/GenBank/DDBJ databases">
        <title>Genome sequencing of strain 6GH32-13.</title>
        <authorList>
            <person name="Weon H.-Y."/>
            <person name="Heo J."/>
            <person name="Kwon S.-W."/>
        </authorList>
    </citation>
    <scope>NUCLEOTIDE SEQUENCE [LARGE SCALE GENOMIC DNA]</scope>
    <source>
        <strain evidence="2 3">5GH32-13</strain>
    </source>
</reference>
<dbReference type="KEGG" id="pseg:D3H65_01730"/>
<evidence type="ECO:0000313" key="3">
    <source>
        <dbReference type="Proteomes" id="UP000263900"/>
    </source>
</evidence>
<evidence type="ECO:0000313" key="2">
    <source>
        <dbReference type="EMBL" id="AXY72766.1"/>
    </source>
</evidence>
<gene>
    <name evidence="2" type="ORF">D3H65_01730</name>
</gene>
<keyword evidence="1" id="KW-0732">Signal</keyword>
<sequence length="283" mass="31155">MHAIYLGVIRRGSLFLVTLLTCCSAATMAQGNLMITPRRVVFEGQKKIQELNLANTGNDTARYLISLLEIRMKPDGAFEQVTEPDSGQNFASSFLRFFPRTITLGPGETQTIKIQVVNQVQLQPGEYRSHLYFRAVPPEKPLGFSQPVEDTTGIAVRLNPVFGITIPAIIRTGPSNAAVTISDTKVEKMQDSLTVLNLVFNRTGNMSVYGDLTVDYTSPRGKTTRAGLIRGIAVYTPTEHRRVRVPLDKLDGIDYKSGKLTIAYTASAGNKTVKMAETELPLF</sequence>
<feature type="signal peptide" evidence="1">
    <location>
        <begin position="1"/>
        <end position="29"/>
    </location>
</feature>
<keyword evidence="3" id="KW-1185">Reference proteome</keyword>
<proteinExistence type="predicted"/>
<organism evidence="2 3">
    <name type="scientific">Paraflavitalea soli</name>
    <dbReference type="NCBI Taxonomy" id="2315862"/>
    <lineage>
        <taxon>Bacteria</taxon>
        <taxon>Pseudomonadati</taxon>
        <taxon>Bacteroidota</taxon>
        <taxon>Chitinophagia</taxon>
        <taxon>Chitinophagales</taxon>
        <taxon>Chitinophagaceae</taxon>
        <taxon>Paraflavitalea</taxon>
    </lineage>
</organism>
<dbReference type="SUPFAM" id="SSF49354">
    <property type="entry name" value="PapD-like"/>
    <property type="match status" value="1"/>
</dbReference>
<protein>
    <submittedName>
        <fullName evidence="2">Molecular chaperone</fullName>
    </submittedName>
</protein>
<dbReference type="Gene3D" id="2.60.40.10">
    <property type="entry name" value="Immunoglobulins"/>
    <property type="match status" value="1"/>
</dbReference>
<accession>A0A3B7MI98</accession>
<evidence type="ECO:0000256" key="1">
    <source>
        <dbReference type="SAM" id="SignalP"/>
    </source>
</evidence>
<dbReference type="EMBL" id="CP032157">
    <property type="protein sequence ID" value="AXY72766.1"/>
    <property type="molecule type" value="Genomic_DNA"/>
</dbReference>
<dbReference type="InterPro" id="IPR013783">
    <property type="entry name" value="Ig-like_fold"/>
</dbReference>
<dbReference type="OrthoDB" id="6658153at2"/>
<dbReference type="InterPro" id="IPR008962">
    <property type="entry name" value="PapD-like_sf"/>
</dbReference>
<dbReference type="AlphaFoldDB" id="A0A3B7MI98"/>
<name>A0A3B7MI98_9BACT</name>
<dbReference type="RefSeq" id="WP_119048604.1">
    <property type="nucleotide sequence ID" value="NZ_CP032157.1"/>
</dbReference>
<dbReference type="Proteomes" id="UP000263900">
    <property type="component" value="Chromosome"/>
</dbReference>